<dbReference type="GO" id="GO:0000976">
    <property type="term" value="F:transcription cis-regulatory region binding"/>
    <property type="evidence" value="ECO:0007669"/>
    <property type="project" value="TreeGrafter"/>
</dbReference>
<dbReference type="Pfam" id="PF00440">
    <property type="entry name" value="TetR_N"/>
    <property type="match status" value="1"/>
</dbReference>
<dbReference type="PANTHER" id="PTHR30055">
    <property type="entry name" value="HTH-TYPE TRANSCRIPTIONAL REGULATOR RUTR"/>
    <property type="match status" value="1"/>
</dbReference>
<dbReference type="SUPFAM" id="SSF46689">
    <property type="entry name" value="Homeodomain-like"/>
    <property type="match status" value="1"/>
</dbReference>
<keyword evidence="2 4" id="KW-0238">DNA-binding</keyword>
<dbReference type="InterPro" id="IPR049445">
    <property type="entry name" value="TetR_SbtR-like_C"/>
</dbReference>
<dbReference type="PRINTS" id="PR00455">
    <property type="entry name" value="HTHTETR"/>
</dbReference>
<evidence type="ECO:0000256" key="1">
    <source>
        <dbReference type="ARBA" id="ARBA00023015"/>
    </source>
</evidence>
<organism evidence="6 7">
    <name type="scientific">Actinomadura harenae</name>
    <dbReference type="NCBI Taxonomy" id="2483351"/>
    <lineage>
        <taxon>Bacteria</taxon>
        <taxon>Bacillati</taxon>
        <taxon>Actinomycetota</taxon>
        <taxon>Actinomycetes</taxon>
        <taxon>Streptosporangiales</taxon>
        <taxon>Thermomonosporaceae</taxon>
        <taxon>Actinomadura</taxon>
    </lineage>
</organism>
<feature type="DNA-binding region" description="H-T-H motif" evidence="4">
    <location>
        <begin position="34"/>
        <end position="53"/>
    </location>
</feature>
<proteinExistence type="predicted"/>
<evidence type="ECO:0000259" key="5">
    <source>
        <dbReference type="PROSITE" id="PS50977"/>
    </source>
</evidence>
<gene>
    <name evidence="6" type="ORF">EBO15_07695</name>
</gene>
<dbReference type="Proteomes" id="UP000282674">
    <property type="component" value="Unassembled WGS sequence"/>
</dbReference>
<accession>A0A3M2M9F6</accession>
<dbReference type="Pfam" id="PF21597">
    <property type="entry name" value="TetR_C_43"/>
    <property type="match status" value="1"/>
</dbReference>
<keyword evidence="1" id="KW-0805">Transcription regulation</keyword>
<keyword evidence="7" id="KW-1185">Reference proteome</keyword>
<dbReference type="RefSeq" id="WP_122193624.1">
    <property type="nucleotide sequence ID" value="NZ_JBHSKC010000013.1"/>
</dbReference>
<dbReference type="PANTHER" id="PTHR30055:SF234">
    <property type="entry name" value="HTH-TYPE TRANSCRIPTIONAL REGULATOR BETI"/>
    <property type="match status" value="1"/>
</dbReference>
<keyword evidence="3" id="KW-0804">Transcription</keyword>
<dbReference type="InterPro" id="IPR050109">
    <property type="entry name" value="HTH-type_TetR-like_transc_reg"/>
</dbReference>
<dbReference type="Gene3D" id="1.10.357.10">
    <property type="entry name" value="Tetracycline Repressor, domain 2"/>
    <property type="match status" value="1"/>
</dbReference>
<dbReference type="OrthoDB" id="9795011at2"/>
<dbReference type="PROSITE" id="PS50977">
    <property type="entry name" value="HTH_TETR_2"/>
    <property type="match status" value="1"/>
</dbReference>
<dbReference type="SUPFAM" id="SSF48498">
    <property type="entry name" value="Tetracyclin repressor-like, C-terminal domain"/>
    <property type="match status" value="1"/>
</dbReference>
<protein>
    <submittedName>
        <fullName evidence="6">TetR family transcriptional regulator</fullName>
    </submittedName>
</protein>
<comment type="caution">
    <text evidence="6">The sequence shown here is derived from an EMBL/GenBank/DDBJ whole genome shotgun (WGS) entry which is preliminary data.</text>
</comment>
<dbReference type="EMBL" id="RFFG01000010">
    <property type="protein sequence ID" value="RMI46102.1"/>
    <property type="molecule type" value="Genomic_DNA"/>
</dbReference>
<name>A0A3M2M9F6_9ACTN</name>
<evidence type="ECO:0000313" key="6">
    <source>
        <dbReference type="EMBL" id="RMI46102.1"/>
    </source>
</evidence>
<dbReference type="InterPro" id="IPR009057">
    <property type="entry name" value="Homeodomain-like_sf"/>
</dbReference>
<reference evidence="6 7" key="1">
    <citation type="submission" date="2018-10" db="EMBL/GenBank/DDBJ databases">
        <title>Isolation from soil.</title>
        <authorList>
            <person name="Hu J."/>
        </authorList>
    </citation>
    <scope>NUCLEOTIDE SEQUENCE [LARGE SCALE GENOMIC DNA]</scope>
    <source>
        <strain evidence="6 7">NEAU-Ht49</strain>
    </source>
</reference>
<dbReference type="InterPro" id="IPR001647">
    <property type="entry name" value="HTH_TetR"/>
</dbReference>
<dbReference type="InterPro" id="IPR036271">
    <property type="entry name" value="Tet_transcr_reg_TetR-rel_C_sf"/>
</dbReference>
<evidence type="ECO:0000256" key="3">
    <source>
        <dbReference type="ARBA" id="ARBA00023163"/>
    </source>
</evidence>
<dbReference type="AlphaFoldDB" id="A0A3M2M9F6"/>
<feature type="domain" description="HTH tetR-type" evidence="5">
    <location>
        <begin position="12"/>
        <end position="71"/>
    </location>
</feature>
<evidence type="ECO:0000256" key="4">
    <source>
        <dbReference type="PROSITE-ProRule" id="PRU00335"/>
    </source>
</evidence>
<evidence type="ECO:0000256" key="2">
    <source>
        <dbReference type="ARBA" id="ARBA00023125"/>
    </source>
</evidence>
<sequence length="219" mass="23495">MARKAARHAEAARNDRALLDAAREVLARDGAHASVAAVAARAGVGIATVYRRYRTKDELFQHLCALSLDQWVDAAEAGLRQDDPWEGLVHYVRAAVEFSGGSLGPMAGTIAVTDEMTDKSTRVDGLLHDLVARAHAAGTLRSDVTSTDISLLVEQLAKSPLTDQLDRQGRGDLADAAREAHARMITIALDGLRSGNPPLPGSAPSPDLLSCRWEHRPPR</sequence>
<dbReference type="GO" id="GO:0003700">
    <property type="term" value="F:DNA-binding transcription factor activity"/>
    <property type="evidence" value="ECO:0007669"/>
    <property type="project" value="TreeGrafter"/>
</dbReference>
<evidence type="ECO:0000313" key="7">
    <source>
        <dbReference type="Proteomes" id="UP000282674"/>
    </source>
</evidence>